<reference evidence="2 3" key="1">
    <citation type="submission" date="2017-03" db="EMBL/GenBank/DDBJ databases">
        <authorList>
            <person name="Afonso C.L."/>
            <person name="Miller P.J."/>
            <person name="Scott M.A."/>
            <person name="Spackman E."/>
            <person name="Goraichik I."/>
            <person name="Dimitrov K.M."/>
            <person name="Suarez D.L."/>
            <person name="Swayne D.E."/>
        </authorList>
    </citation>
    <scope>NUCLEOTIDE SEQUENCE [LARGE SCALE GENOMIC DNA]</scope>
    <source>
        <strain evidence="2 3">CECT 7745</strain>
    </source>
</reference>
<evidence type="ECO:0008006" key="4">
    <source>
        <dbReference type="Google" id="ProtNLM"/>
    </source>
</evidence>
<sequence length="152" mass="16725">MPITDRMPTAAKIVAAICLAIIAWYASELFRPLMPDGTDFGWFNEVNVVLGLLSGWLVVGTRTGRSYFESFSAGLTGVAALVVWSLTVQSLNEMLKLALQRRYEGPVEAIVAMFEIAVDFGLRLLNFELIVVLLVGGIITGVLSEWASRRWS</sequence>
<protein>
    <recommendedName>
        <fullName evidence="4">Tellurium resistance protein</fullName>
    </recommendedName>
</protein>
<dbReference type="OrthoDB" id="7869508at2"/>
<proteinExistence type="predicted"/>
<organism evidence="2 3">
    <name type="scientific">Roseovarius aestuarii</name>
    <dbReference type="NCBI Taxonomy" id="475083"/>
    <lineage>
        <taxon>Bacteria</taxon>
        <taxon>Pseudomonadati</taxon>
        <taxon>Pseudomonadota</taxon>
        <taxon>Alphaproteobacteria</taxon>
        <taxon>Rhodobacterales</taxon>
        <taxon>Roseobacteraceae</taxon>
        <taxon>Roseovarius</taxon>
    </lineage>
</organism>
<accession>A0A1X7BU76</accession>
<dbReference type="NCBIfam" id="NF033773">
    <property type="entry name" value="tellur_TrgA"/>
    <property type="match status" value="1"/>
</dbReference>
<dbReference type="EMBL" id="FWXB01000012">
    <property type="protein sequence ID" value="SMC13236.1"/>
    <property type="molecule type" value="Genomic_DNA"/>
</dbReference>
<keyword evidence="1" id="KW-0472">Membrane</keyword>
<gene>
    <name evidence="2" type="ORF">ROA7745_03079</name>
</gene>
<name>A0A1X7BU76_9RHOB</name>
<feature type="transmembrane region" description="Helical" evidence="1">
    <location>
        <begin position="129"/>
        <end position="147"/>
    </location>
</feature>
<feature type="transmembrane region" description="Helical" evidence="1">
    <location>
        <begin position="42"/>
        <end position="59"/>
    </location>
</feature>
<feature type="transmembrane region" description="Helical" evidence="1">
    <location>
        <begin position="9"/>
        <end position="27"/>
    </location>
</feature>
<feature type="transmembrane region" description="Helical" evidence="1">
    <location>
        <begin position="71"/>
        <end position="91"/>
    </location>
</feature>
<dbReference type="AlphaFoldDB" id="A0A1X7BU76"/>
<dbReference type="InterPro" id="IPR047784">
    <property type="entry name" value="TrgA"/>
</dbReference>
<dbReference type="Proteomes" id="UP000193224">
    <property type="component" value="Unassembled WGS sequence"/>
</dbReference>
<keyword evidence="1" id="KW-1133">Transmembrane helix</keyword>
<evidence type="ECO:0000313" key="2">
    <source>
        <dbReference type="EMBL" id="SMC13236.1"/>
    </source>
</evidence>
<keyword evidence="3" id="KW-1185">Reference proteome</keyword>
<evidence type="ECO:0000313" key="3">
    <source>
        <dbReference type="Proteomes" id="UP000193224"/>
    </source>
</evidence>
<dbReference type="RefSeq" id="WP_085801183.1">
    <property type="nucleotide sequence ID" value="NZ_FWXB01000012.1"/>
</dbReference>
<evidence type="ECO:0000256" key="1">
    <source>
        <dbReference type="SAM" id="Phobius"/>
    </source>
</evidence>
<keyword evidence="1" id="KW-0812">Transmembrane</keyword>